<dbReference type="InterPro" id="IPR001563">
    <property type="entry name" value="Peptidase_S10"/>
</dbReference>
<evidence type="ECO:0000313" key="4">
    <source>
        <dbReference type="Proteomes" id="UP000039865"/>
    </source>
</evidence>
<dbReference type="InterPro" id="IPR029058">
    <property type="entry name" value="AB_hydrolase_fold"/>
</dbReference>
<dbReference type="AlphaFoldDB" id="A0A078BD23"/>
<dbReference type="OMA" id="WDVCSNV"/>
<dbReference type="EC" id="3.4.16.-" evidence="2"/>
<dbReference type="PROSITE" id="PS00131">
    <property type="entry name" value="CARBOXYPEPT_SER_SER"/>
    <property type="match status" value="1"/>
</dbReference>
<dbReference type="SUPFAM" id="SSF53474">
    <property type="entry name" value="alpha/beta-Hydrolases"/>
    <property type="match status" value="1"/>
</dbReference>
<evidence type="ECO:0000256" key="2">
    <source>
        <dbReference type="RuleBase" id="RU361156"/>
    </source>
</evidence>
<dbReference type="GO" id="GO:0004185">
    <property type="term" value="F:serine-type carboxypeptidase activity"/>
    <property type="evidence" value="ECO:0007669"/>
    <property type="project" value="UniProtKB-UniRule"/>
</dbReference>
<dbReference type="Pfam" id="PF00450">
    <property type="entry name" value="Peptidase_S10"/>
    <property type="match status" value="1"/>
</dbReference>
<dbReference type="FunFam" id="3.40.50.12670:FF:000002">
    <property type="entry name" value="Carboxypeptidase"/>
    <property type="match status" value="1"/>
</dbReference>
<evidence type="ECO:0000256" key="1">
    <source>
        <dbReference type="ARBA" id="ARBA00009431"/>
    </source>
</evidence>
<dbReference type="Proteomes" id="UP000039865">
    <property type="component" value="Unassembled WGS sequence"/>
</dbReference>
<dbReference type="GO" id="GO:0006508">
    <property type="term" value="P:proteolysis"/>
    <property type="evidence" value="ECO:0007669"/>
    <property type="project" value="UniProtKB-KW"/>
</dbReference>
<keyword evidence="2" id="KW-0645">Protease</keyword>
<keyword evidence="2 3" id="KW-0121">Carboxypeptidase</keyword>
<sequence>MLALLGLTACVSALRAPDYVTDLPDCDRLNSDWFSGYLAVSQTKALHYVLVSSLDNPATDPLVVWFNGGPGCSSLLALFQEHGPFVIDDGEYSLKTNPEPWNKRANVLYIESPAGVGFSWANSTQDQNTNDMRVSQDAFAALQDFFNGFPEFLTNDLYISGESYGGIYVPYLAWQIHSWNKMQEFHPTRTRYNLKGYIVGNGATNWDLDISPAFPEVVRNFNIISQDLLDKFQNGNCHYYFNDVKKFPNTKDCNDTWDQINQMAAGLNWYDLYRRVYPDGGLLARTFEDGRKPLLKGSNRLQSVNINGEEKEYKVGMTMSEYTPWAKHVQESPNHPLLGAYLTEYVNRPDVRDALHIPQHIQAWSQCSDTAQLYYHYQYEGSEWIYKIMKQYGYKILFFSGDTDGAVPTLGTRRWIAGLKMDIKKKTTAFLVDNQVAGYVTRYNGMDFVTIHGAGHMAPQWKRVEVTGMITSWLHDEDIFAP</sequence>
<dbReference type="EMBL" id="CCKQ01019484">
    <property type="protein sequence ID" value="CDW91498.1"/>
    <property type="molecule type" value="Genomic_DNA"/>
</dbReference>
<organism evidence="3 4">
    <name type="scientific">Stylonychia lemnae</name>
    <name type="common">Ciliate</name>
    <dbReference type="NCBI Taxonomy" id="5949"/>
    <lineage>
        <taxon>Eukaryota</taxon>
        <taxon>Sar</taxon>
        <taxon>Alveolata</taxon>
        <taxon>Ciliophora</taxon>
        <taxon>Intramacronucleata</taxon>
        <taxon>Spirotrichea</taxon>
        <taxon>Stichotrichia</taxon>
        <taxon>Sporadotrichida</taxon>
        <taxon>Oxytrichidae</taxon>
        <taxon>Stylonychinae</taxon>
        <taxon>Stylonychia</taxon>
    </lineage>
</organism>
<reference evidence="3 4" key="1">
    <citation type="submission" date="2014-06" db="EMBL/GenBank/DDBJ databases">
        <authorList>
            <person name="Swart Estienne"/>
        </authorList>
    </citation>
    <scope>NUCLEOTIDE SEQUENCE [LARGE SCALE GENOMIC DNA]</scope>
    <source>
        <strain evidence="3 4">130c</strain>
    </source>
</reference>
<keyword evidence="2" id="KW-0378">Hydrolase</keyword>
<name>A0A078BD23_STYLE</name>
<gene>
    <name evidence="3" type="primary">Contig18678.g19839</name>
    <name evidence="3" type="ORF">STYLEM_20653</name>
</gene>
<evidence type="ECO:0000313" key="3">
    <source>
        <dbReference type="EMBL" id="CDW91498.1"/>
    </source>
</evidence>
<protein>
    <recommendedName>
        <fullName evidence="2">Carboxypeptidase</fullName>
        <ecNumber evidence="2">3.4.16.-</ecNumber>
    </recommendedName>
</protein>
<dbReference type="PANTHER" id="PTHR11802:SF201">
    <property type="entry name" value="CARBOXYPEPTIDASE"/>
    <property type="match status" value="1"/>
</dbReference>
<dbReference type="PANTHER" id="PTHR11802">
    <property type="entry name" value="SERINE PROTEASE FAMILY S10 SERINE CARBOXYPEPTIDASE"/>
    <property type="match status" value="1"/>
</dbReference>
<dbReference type="PRINTS" id="PR00724">
    <property type="entry name" value="CRBOXYPTASEC"/>
</dbReference>
<dbReference type="Gene3D" id="3.40.50.1820">
    <property type="entry name" value="alpha/beta hydrolase"/>
    <property type="match status" value="1"/>
</dbReference>
<comment type="similarity">
    <text evidence="1 2">Belongs to the peptidase S10 family.</text>
</comment>
<proteinExistence type="inferred from homology"/>
<dbReference type="InterPro" id="IPR018202">
    <property type="entry name" value="Ser_caboxypep_ser_AS"/>
</dbReference>
<dbReference type="InParanoid" id="A0A078BD23"/>
<accession>A0A078BD23</accession>
<dbReference type="OrthoDB" id="443318at2759"/>
<keyword evidence="4" id="KW-1185">Reference proteome</keyword>
<dbReference type="Gene3D" id="3.40.50.12670">
    <property type="match status" value="1"/>
</dbReference>